<proteinExistence type="predicted"/>
<dbReference type="EMBL" id="JACHXU010000009">
    <property type="protein sequence ID" value="MBB3207243.1"/>
    <property type="molecule type" value="Genomic_DNA"/>
</dbReference>
<accession>A0A7W5DZ79</accession>
<reference evidence="3 4" key="1">
    <citation type="submission" date="2020-08" db="EMBL/GenBank/DDBJ databases">
        <title>Genomic Encyclopedia of Type Strains, Phase III (KMG-III): the genomes of soil and plant-associated and newly described type strains.</title>
        <authorList>
            <person name="Whitman W."/>
        </authorList>
    </citation>
    <scope>NUCLEOTIDE SEQUENCE [LARGE SCALE GENOMIC DNA]</scope>
    <source>
        <strain evidence="3 4">CECT 8075</strain>
    </source>
</reference>
<feature type="region of interest" description="Disordered" evidence="1">
    <location>
        <begin position="376"/>
        <end position="400"/>
    </location>
</feature>
<keyword evidence="2" id="KW-0732">Signal</keyword>
<evidence type="ECO:0000313" key="3">
    <source>
        <dbReference type="EMBL" id="MBB3207243.1"/>
    </source>
</evidence>
<keyword evidence="4" id="KW-1185">Reference proteome</keyword>
<dbReference type="RefSeq" id="WP_184305593.1">
    <property type="nucleotide sequence ID" value="NZ_JACHXU010000009.1"/>
</dbReference>
<sequence length="419" mass="45456">MNKTFLRQMAAWSVISMLTLAIASKSSAQSPTEVTVITSGGENVQGELVSIDDRGVSLDRGNEVVSLAAEELSQLRFDPTVLPQLPMKVQLSGGSLLSITGVVWTDQTVTVTPARQSPIELPVEELRWVRFRTGNTSTDPTWLGWVEEARRADRLAVRRNEKSLDSIDGTVIGISRESVRFEMRGNEINAPVAKLEGVLLSTQNKKTPSTPIQITDTSGSVWAAESIRFASGENDIEIQLPGSIRHDIPLNQILMLQYAGGILPLSEAEIASASFGTQSSGSTRSALSSDMEQWFSPETEEGTIRVNAPGQITFRVPEGYQKLIIAARRGNEVNQFMAVRLEVLLDGSIQWTGVLQDRQSLGLELPLANARQLSLKATPLPKPDDPKSTTNTTSANTSLGDISGTLGGTVEWFSGRLLK</sequence>
<gene>
    <name evidence="3" type="ORF">FHS27_003062</name>
</gene>
<evidence type="ECO:0000256" key="2">
    <source>
        <dbReference type="SAM" id="SignalP"/>
    </source>
</evidence>
<comment type="caution">
    <text evidence="3">The sequence shown here is derived from an EMBL/GenBank/DDBJ whole genome shotgun (WGS) entry which is preliminary data.</text>
</comment>
<feature type="compositionally biased region" description="Low complexity" evidence="1">
    <location>
        <begin position="388"/>
        <end position="398"/>
    </location>
</feature>
<dbReference type="AlphaFoldDB" id="A0A7W5DZ79"/>
<evidence type="ECO:0000256" key="1">
    <source>
        <dbReference type="SAM" id="MobiDB-lite"/>
    </source>
</evidence>
<feature type="chain" id="PRO_5031507330" evidence="2">
    <location>
        <begin position="29"/>
        <end position="419"/>
    </location>
</feature>
<organism evidence="3 4">
    <name type="scientific">Aporhodopirellula rubra</name>
    <dbReference type="NCBI Taxonomy" id="980271"/>
    <lineage>
        <taxon>Bacteria</taxon>
        <taxon>Pseudomonadati</taxon>
        <taxon>Planctomycetota</taxon>
        <taxon>Planctomycetia</taxon>
        <taxon>Pirellulales</taxon>
        <taxon>Pirellulaceae</taxon>
        <taxon>Aporhodopirellula</taxon>
    </lineage>
</organism>
<feature type="signal peptide" evidence="2">
    <location>
        <begin position="1"/>
        <end position="28"/>
    </location>
</feature>
<dbReference type="Proteomes" id="UP000536179">
    <property type="component" value="Unassembled WGS sequence"/>
</dbReference>
<protein>
    <submittedName>
        <fullName evidence="3">Uncharacterized protein</fullName>
    </submittedName>
</protein>
<evidence type="ECO:0000313" key="4">
    <source>
        <dbReference type="Proteomes" id="UP000536179"/>
    </source>
</evidence>
<name>A0A7W5DZ79_9BACT</name>